<dbReference type="InterPro" id="IPR018170">
    <property type="entry name" value="Aldo/ket_reductase_CS"/>
</dbReference>
<dbReference type="EMBL" id="UYRU01074601">
    <property type="protein sequence ID" value="VDN24824.1"/>
    <property type="molecule type" value="Genomic_DNA"/>
</dbReference>
<dbReference type="InterPro" id="IPR020471">
    <property type="entry name" value="AKR"/>
</dbReference>
<dbReference type="SUPFAM" id="SSF51430">
    <property type="entry name" value="NAD(P)-linked oxidoreductase"/>
    <property type="match status" value="1"/>
</dbReference>
<dbReference type="AlphaFoldDB" id="A0A3P7M635"/>
<dbReference type="InterPro" id="IPR023210">
    <property type="entry name" value="NADP_OxRdtase_dom"/>
</dbReference>
<feature type="domain" description="NADP-dependent oxidoreductase" evidence="1">
    <location>
        <begin position="1"/>
        <end position="73"/>
    </location>
</feature>
<evidence type="ECO:0000313" key="2">
    <source>
        <dbReference type="EMBL" id="VDN24824.1"/>
    </source>
</evidence>
<gene>
    <name evidence="2" type="ORF">DILT_LOCUS14510</name>
</gene>
<dbReference type="Gene3D" id="3.20.20.100">
    <property type="entry name" value="NADP-dependent oxidoreductase domain"/>
    <property type="match status" value="1"/>
</dbReference>
<dbReference type="Pfam" id="PF00248">
    <property type="entry name" value="Aldo_ket_red"/>
    <property type="match status" value="1"/>
</dbReference>
<evidence type="ECO:0000313" key="3">
    <source>
        <dbReference type="Proteomes" id="UP000281553"/>
    </source>
</evidence>
<evidence type="ECO:0000259" key="1">
    <source>
        <dbReference type="Pfam" id="PF00248"/>
    </source>
</evidence>
<name>A0A3P7M635_DIBLA</name>
<sequence length="74" mass="8334">MESLFDVGLVKSIGISNFNKSQIERILKICRIRPVMLQVEISVNFLNEKLIQYAKSVGLQVTAYSPFGSPSMKK</sequence>
<organism evidence="2 3">
    <name type="scientific">Dibothriocephalus latus</name>
    <name type="common">Fish tapeworm</name>
    <name type="synonym">Diphyllobothrium latum</name>
    <dbReference type="NCBI Taxonomy" id="60516"/>
    <lineage>
        <taxon>Eukaryota</taxon>
        <taxon>Metazoa</taxon>
        <taxon>Spiralia</taxon>
        <taxon>Lophotrochozoa</taxon>
        <taxon>Platyhelminthes</taxon>
        <taxon>Cestoda</taxon>
        <taxon>Eucestoda</taxon>
        <taxon>Diphyllobothriidea</taxon>
        <taxon>Diphyllobothriidae</taxon>
        <taxon>Dibothriocephalus</taxon>
    </lineage>
</organism>
<dbReference type="PROSITE" id="PS00062">
    <property type="entry name" value="ALDOKETO_REDUCTASE_2"/>
    <property type="match status" value="1"/>
</dbReference>
<reference evidence="2 3" key="1">
    <citation type="submission" date="2018-11" db="EMBL/GenBank/DDBJ databases">
        <authorList>
            <consortium name="Pathogen Informatics"/>
        </authorList>
    </citation>
    <scope>NUCLEOTIDE SEQUENCE [LARGE SCALE GENOMIC DNA]</scope>
</reference>
<dbReference type="InterPro" id="IPR036812">
    <property type="entry name" value="NAD(P)_OxRdtase_dom_sf"/>
</dbReference>
<proteinExistence type="predicted"/>
<dbReference type="PRINTS" id="PR00069">
    <property type="entry name" value="ALDKETRDTASE"/>
</dbReference>
<keyword evidence="3" id="KW-1185">Reference proteome</keyword>
<dbReference type="GO" id="GO:0016491">
    <property type="term" value="F:oxidoreductase activity"/>
    <property type="evidence" value="ECO:0007669"/>
    <property type="project" value="InterPro"/>
</dbReference>
<dbReference type="PANTHER" id="PTHR11732">
    <property type="entry name" value="ALDO/KETO REDUCTASE"/>
    <property type="match status" value="1"/>
</dbReference>
<dbReference type="Proteomes" id="UP000281553">
    <property type="component" value="Unassembled WGS sequence"/>
</dbReference>
<protein>
    <recommendedName>
        <fullName evidence="1">NADP-dependent oxidoreductase domain-containing protein</fullName>
    </recommendedName>
</protein>
<dbReference type="OrthoDB" id="416253at2759"/>
<accession>A0A3P7M635</accession>